<evidence type="ECO:0000256" key="15">
    <source>
        <dbReference type="RuleBase" id="RU364006"/>
    </source>
</evidence>
<organism evidence="17 18">
    <name type="scientific">Mesomycoplasma conjunctivae (strain ATCC 25834 / NCTC 10147 / HRC/581)</name>
    <name type="common">Mycoplasma conjunctivae</name>
    <dbReference type="NCBI Taxonomy" id="572263"/>
    <lineage>
        <taxon>Bacteria</taxon>
        <taxon>Bacillati</taxon>
        <taxon>Mycoplasmatota</taxon>
        <taxon>Mycoplasmoidales</taxon>
        <taxon>Metamycoplasmataceae</taxon>
        <taxon>Mesomycoplasma</taxon>
    </lineage>
</organism>
<evidence type="ECO:0000256" key="14">
    <source>
        <dbReference type="PIRSR" id="PIRSR606262-3"/>
    </source>
</evidence>
<feature type="binding site" evidence="14">
    <location>
        <position position="85"/>
    </location>
    <ligand>
        <name>Zn(2+)</name>
        <dbReference type="ChEBI" id="CHEBI:29105"/>
        <note>catalytic</note>
    </ligand>
</feature>
<evidence type="ECO:0000256" key="6">
    <source>
        <dbReference type="ARBA" id="ARBA00022723"/>
    </source>
</evidence>
<dbReference type="GO" id="GO:0005829">
    <property type="term" value="C:cytosol"/>
    <property type="evidence" value="ECO:0007669"/>
    <property type="project" value="TreeGrafter"/>
</dbReference>
<proteinExistence type="inferred from homology"/>
<evidence type="ECO:0000256" key="12">
    <source>
        <dbReference type="PIRSR" id="PIRSR606262-1"/>
    </source>
</evidence>
<dbReference type="EMBL" id="FM864216">
    <property type="protein sequence ID" value="CAT04968.1"/>
    <property type="molecule type" value="Genomic_DNA"/>
</dbReference>
<evidence type="ECO:0000256" key="5">
    <source>
        <dbReference type="ARBA" id="ARBA00018266"/>
    </source>
</evidence>
<evidence type="ECO:0000256" key="11">
    <source>
        <dbReference type="ARBA" id="ARBA00049558"/>
    </source>
</evidence>
<dbReference type="GO" id="GO:0055086">
    <property type="term" value="P:nucleobase-containing small molecule metabolic process"/>
    <property type="evidence" value="ECO:0007669"/>
    <property type="project" value="UniProtKB-ARBA"/>
</dbReference>
<comment type="cofactor">
    <cofactor evidence="1 14 15">
        <name>Zn(2+)</name>
        <dbReference type="ChEBI" id="CHEBI:29105"/>
    </cofactor>
</comment>
<protein>
    <recommendedName>
        <fullName evidence="5 15">Cytidine deaminase</fullName>
        <ecNumber evidence="4 15">3.5.4.5</ecNumber>
    </recommendedName>
    <alternativeName>
        <fullName evidence="9 15">Cytidine aminohydrolase</fullName>
    </alternativeName>
</protein>
<dbReference type="PROSITE" id="PS51747">
    <property type="entry name" value="CYT_DCMP_DEAMINASES_2"/>
    <property type="match status" value="1"/>
</dbReference>
<dbReference type="HOGENOM" id="CLU_097262_1_2_14"/>
<dbReference type="eggNOG" id="COG0295">
    <property type="taxonomic scope" value="Bacteria"/>
</dbReference>
<evidence type="ECO:0000256" key="10">
    <source>
        <dbReference type="ARBA" id="ARBA00049252"/>
    </source>
</evidence>
<comment type="similarity">
    <text evidence="3 15">Belongs to the cytidine and deoxycytidylate deaminase family.</text>
</comment>
<dbReference type="InterPro" id="IPR016192">
    <property type="entry name" value="APOBEC/CMP_deaminase_Zn-bd"/>
</dbReference>
<dbReference type="Pfam" id="PF00383">
    <property type="entry name" value="dCMP_cyt_deam_1"/>
    <property type="match status" value="1"/>
</dbReference>
<keyword evidence="18" id="KW-1185">Reference proteome</keyword>
<evidence type="ECO:0000256" key="2">
    <source>
        <dbReference type="ARBA" id="ARBA00003949"/>
    </source>
</evidence>
<evidence type="ECO:0000256" key="3">
    <source>
        <dbReference type="ARBA" id="ARBA00006576"/>
    </source>
</evidence>
<dbReference type="SUPFAM" id="SSF53927">
    <property type="entry name" value="Cytidine deaminase-like"/>
    <property type="match status" value="1"/>
</dbReference>
<dbReference type="GO" id="GO:0072527">
    <property type="term" value="P:pyrimidine-containing compound metabolic process"/>
    <property type="evidence" value="ECO:0007669"/>
    <property type="project" value="UniProtKB-ARBA"/>
</dbReference>
<keyword evidence="6 14" id="KW-0479">Metal-binding</keyword>
<name>C5J676_MESCH</name>
<keyword evidence="8 14" id="KW-0862">Zinc</keyword>
<dbReference type="PROSITE" id="PS00903">
    <property type="entry name" value="CYT_DCMP_DEAMINASES_1"/>
    <property type="match status" value="1"/>
</dbReference>
<evidence type="ECO:0000313" key="17">
    <source>
        <dbReference type="EMBL" id="CAT04968.1"/>
    </source>
</evidence>
<dbReference type="InterPro" id="IPR016193">
    <property type="entry name" value="Cytidine_deaminase-like"/>
</dbReference>
<reference evidence="18" key="1">
    <citation type="journal article" date="2009" name="BMC Bioinformatics">
        <title>The Mycoplasma conjunctivae genome sequencing, annotation and analysis.</title>
        <authorList>
            <person name="Calderon-Copete S.P."/>
            <person name="Wigger G."/>
            <person name="Wunderlin C."/>
            <person name="Schmidheini T."/>
            <person name="Frey J."/>
            <person name="Quail M.A."/>
            <person name="Falquet L."/>
        </authorList>
    </citation>
    <scope>NUCLEOTIDE SEQUENCE [LARGE SCALE GENOMIC DNA]</scope>
    <source>
        <strain evidence="18">ATCC 25834 / NCTC 10147 / HRC/581</strain>
    </source>
</reference>
<feature type="active site" description="Proton donor" evidence="12">
    <location>
        <position position="52"/>
    </location>
</feature>
<keyword evidence="7 15" id="KW-0378">Hydrolase</keyword>
<dbReference type="PANTHER" id="PTHR11644">
    <property type="entry name" value="CYTIDINE DEAMINASE"/>
    <property type="match status" value="1"/>
</dbReference>
<dbReference type="GO" id="GO:0008270">
    <property type="term" value="F:zinc ion binding"/>
    <property type="evidence" value="ECO:0007669"/>
    <property type="project" value="UniProtKB-UniRule"/>
</dbReference>
<comment type="catalytic activity">
    <reaction evidence="11 15">
        <text>cytidine + H2O + H(+) = uridine + NH4(+)</text>
        <dbReference type="Rhea" id="RHEA:16069"/>
        <dbReference type="ChEBI" id="CHEBI:15377"/>
        <dbReference type="ChEBI" id="CHEBI:15378"/>
        <dbReference type="ChEBI" id="CHEBI:16704"/>
        <dbReference type="ChEBI" id="CHEBI:17562"/>
        <dbReference type="ChEBI" id="CHEBI:28938"/>
        <dbReference type="EC" id="3.5.4.5"/>
    </reaction>
</comment>
<feature type="binding site" evidence="14">
    <location>
        <position position="88"/>
    </location>
    <ligand>
        <name>Zn(2+)</name>
        <dbReference type="ChEBI" id="CHEBI:29105"/>
        <note>catalytic</note>
    </ligand>
</feature>
<evidence type="ECO:0000256" key="13">
    <source>
        <dbReference type="PIRSR" id="PIRSR606262-2"/>
    </source>
</evidence>
<dbReference type="GO" id="GO:0042802">
    <property type="term" value="F:identical protein binding"/>
    <property type="evidence" value="ECO:0007669"/>
    <property type="project" value="UniProtKB-ARBA"/>
</dbReference>
<evidence type="ECO:0000256" key="8">
    <source>
        <dbReference type="ARBA" id="ARBA00022833"/>
    </source>
</evidence>
<feature type="binding site" evidence="13">
    <location>
        <begin position="39"/>
        <end position="45"/>
    </location>
    <ligand>
        <name>substrate</name>
    </ligand>
</feature>
<dbReference type="AlphaFoldDB" id="C5J676"/>
<comment type="catalytic activity">
    <reaction evidence="10 15">
        <text>2'-deoxycytidine + H2O + H(+) = 2'-deoxyuridine + NH4(+)</text>
        <dbReference type="Rhea" id="RHEA:13433"/>
        <dbReference type="ChEBI" id="CHEBI:15377"/>
        <dbReference type="ChEBI" id="CHEBI:15378"/>
        <dbReference type="ChEBI" id="CHEBI:15698"/>
        <dbReference type="ChEBI" id="CHEBI:16450"/>
        <dbReference type="ChEBI" id="CHEBI:28938"/>
        <dbReference type="EC" id="3.5.4.5"/>
    </reaction>
</comment>
<dbReference type="NCBIfam" id="NF004064">
    <property type="entry name" value="PRK05578.1"/>
    <property type="match status" value="1"/>
</dbReference>
<dbReference type="EC" id="3.5.4.5" evidence="4 15"/>
<comment type="function">
    <text evidence="2 15">This enzyme scavenges exogenous and endogenous cytidine and 2'-deoxycytidine for UMP synthesis.</text>
</comment>
<evidence type="ECO:0000313" key="18">
    <source>
        <dbReference type="Proteomes" id="UP000001491"/>
    </source>
</evidence>
<gene>
    <name evidence="17" type="primary">cdd</name>
    <name evidence="17" type="ordered locus">MCJ_002770</name>
</gene>
<dbReference type="NCBIfam" id="TIGR01354">
    <property type="entry name" value="cyt_deam_tetra"/>
    <property type="match status" value="1"/>
</dbReference>
<evidence type="ECO:0000256" key="7">
    <source>
        <dbReference type="ARBA" id="ARBA00022801"/>
    </source>
</evidence>
<evidence type="ECO:0000256" key="1">
    <source>
        <dbReference type="ARBA" id="ARBA00001947"/>
    </source>
</evidence>
<dbReference type="InterPro" id="IPR002125">
    <property type="entry name" value="CMP_dCMP_dom"/>
</dbReference>
<dbReference type="Proteomes" id="UP000001491">
    <property type="component" value="Chromosome"/>
</dbReference>
<dbReference type="KEGG" id="mco:MCJ_002770"/>
<evidence type="ECO:0000256" key="4">
    <source>
        <dbReference type="ARBA" id="ARBA00012783"/>
    </source>
</evidence>
<feature type="binding site" evidence="14">
    <location>
        <position position="50"/>
    </location>
    <ligand>
        <name>Zn(2+)</name>
        <dbReference type="ChEBI" id="CHEBI:29105"/>
        <note>catalytic</note>
    </ligand>
</feature>
<dbReference type="GO" id="GO:0004126">
    <property type="term" value="F:cytidine deaminase activity"/>
    <property type="evidence" value="ECO:0007669"/>
    <property type="project" value="UniProtKB-UniRule"/>
</dbReference>
<evidence type="ECO:0000256" key="9">
    <source>
        <dbReference type="ARBA" id="ARBA00032005"/>
    </source>
</evidence>
<dbReference type="InterPro" id="IPR050202">
    <property type="entry name" value="Cyt/Deoxycyt_deaminase"/>
</dbReference>
<accession>C5J676</accession>
<feature type="domain" description="CMP/dCMP-type deaminase" evidence="16">
    <location>
        <begin position="1"/>
        <end position="127"/>
    </location>
</feature>
<dbReference type="Gene3D" id="3.40.140.10">
    <property type="entry name" value="Cytidine Deaminase, domain 2"/>
    <property type="match status" value="1"/>
</dbReference>
<evidence type="ECO:0000259" key="16">
    <source>
        <dbReference type="PROSITE" id="PS51747"/>
    </source>
</evidence>
<dbReference type="CDD" id="cd01283">
    <property type="entry name" value="cytidine_deaminase"/>
    <property type="match status" value="1"/>
</dbReference>
<dbReference type="InterPro" id="IPR006262">
    <property type="entry name" value="Cyt_deam_tetra"/>
</dbReference>
<dbReference type="PANTHER" id="PTHR11644:SF2">
    <property type="entry name" value="CYTIDINE DEAMINASE"/>
    <property type="match status" value="1"/>
</dbReference>
<sequence>MNYLKQLQQLAKKAYVPYSNFPVSAILIDKDDNIWEGVNVENAAYPSGICAERSALVGAISRGKKPFDFKEIHILSNSDFFIVPCGACLQVCSELLDKKTPFFLYKQTGETKKLLLDELLPQMFNKDFF</sequence>